<sequence>MFQTLSGRSTSLLSSPPQLPSQHVYSVKSTRICGAESLQSPQAALGTRTLNVTRSTTHAREASRARIRAQALLQRTPETPYFSPPKPSVDGPVQYYYREPSPWPTQQDVQVAYHDLQRQPAADLLVVGSGPSGLAVAERVAAGGFSVCVIDLDPYAPMIPNYGCWVDEMQAMGLEECLEVVWPKAKVWLDNDKSGERFLRRPYGRMDRPMLKKLLLQKCASNGVTFLTSKVSGVSHGDGTSTVTLSDGRTMQGTMVLDATGHARKLVKYDQEFNPGYQGAYGITAEVESHPFELDTMLFMDWRDEHTHSNPVMRASNQALPTFLYAMPYTKNKVFLEETSLVARPAVGFDTLKERLMARMEWLGIKVTKVEDEEYCLIPMGGALPQHPQRVLGIGGTAGMVHPSTGFMMTRMLGSAPVVADAIVDQLSRPTDKATTAGAARQLVTEQGAEEMAAAVWQATWPVERIRQRIFMEFGMEVLLSLNLQQTRDFFAAFFSLSDFHWQGFLSSRLSFTQLIGFGLSLFVEASPETRLLLLRLGIPGVVQMLFVLLPTVTGYYKQDTTVKDKKFAHDRAAAASISAAKQQ</sequence>
<proteinExistence type="inferred from homology"/>
<accession>A0ABQ7G625</accession>
<dbReference type="InterPro" id="IPR010108">
    <property type="entry name" value="Lycopene_cyclase_b/e"/>
</dbReference>
<dbReference type="NCBIfam" id="TIGR01790">
    <property type="entry name" value="carotene-cycl"/>
    <property type="match status" value="1"/>
</dbReference>
<evidence type="ECO:0000256" key="6">
    <source>
        <dbReference type="ARBA" id="ARBA00037906"/>
    </source>
</evidence>
<evidence type="ECO:0000256" key="3">
    <source>
        <dbReference type="ARBA" id="ARBA00012242"/>
    </source>
</evidence>
<protein>
    <recommendedName>
        <fullName evidence="3">lycopene beta-cyclase</fullName>
        <ecNumber evidence="3">5.5.1.19</ecNumber>
    </recommendedName>
</protein>
<evidence type="ECO:0000256" key="4">
    <source>
        <dbReference type="ARBA" id="ARBA00022746"/>
    </source>
</evidence>
<dbReference type="Gene3D" id="3.50.50.60">
    <property type="entry name" value="FAD/NAD(P)-binding domain"/>
    <property type="match status" value="1"/>
</dbReference>
<dbReference type="SUPFAM" id="SSF51905">
    <property type="entry name" value="FAD/NAD(P)-binding domain"/>
    <property type="match status" value="1"/>
</dbReference>
<comment type="pathway">
    <text evidence="1">Carotenoid biosynthesis; beta-carotene biosynthesis.</text>
</comment>
<evidence type="ECO:0000256" key="1">
    <source>
        <dbReference type="ARBA" id="ARBA00005089"/>
    </source>
</evidence>
<evidence type="ECO:0000256" key="2">
    <source>
        <dbReference type="ARBA" id="ARBA00006599"/>
    </source>
</evidence>
<keyword evidence="4" id="KW-0125">Carotenoid biosynthesis</keyword>
<comment type="pathway">
    <text evidence="6">Carotenoid biosynthesis; beta-zeacarotene biosynthesis.</text>
</comment>
<reference evidence="8" key="1">
    <citation type="submission" date="2017-08" db="EMBL/GenBank/DDBJ databases">
        <authorList>
            <person name="Polle J.E."/>
            <person name="Barry K."/>
            <person name="Cushman J."/>
            <person name="Schmutz J."/>
            <person name="Tran D."/>
            <person name="Hathwaick L.T."/>
            <person name="Yim W.C."/>
            <person name="Jenkins J."/>
            <person name="Mckie-Krisberg Z.M."/>
            <person name="Prochnik S."/>
            <person name="Lindquist E."/>
            <person name="Dockter R.B."/>
            <person name="Adam C."/>
            <person name="Molina H."/>
            <person name="Bunkerborg J."/>
            <person name="Jin E."/>
            <person name="Buchheim M."/>
            <person name="Magnuson J."/>
        </authorList>
    </citation>
    <scope>NUCLEOTIDE SEQUENCE</scope>
    <source>
        <strain evidence="8">CCAP 19/18</strain>
    </source>
</reference>
<evidence type="ECO:0000313" key="8">
    <source>
        <dbReference type="EMBL" id="KAF5830051.1"/>
    </source>
</evidence>
<dbReference type="PANTHER" id="PTHR39757:SF5">
    <property type="entry name" value="OS02G0190600 PROTEIN"/>
    <property type="match status" value="1"/>
</dbReference>
<dbReference type="PANTHER" id="PTHR39757">
    <property type="match status" value="1"/>
</dbReference>
<dbReference type="Proteomes" id="UP000815325">
    <property type="component" value="Unassembled WGS sequence"/>
</dbReference>
<organism evidence="8 9">
    <name type="scientific">Dunaliella salina</name>
    <name type="common">Green alga</name>
    <name type="synonym">Protococcus salinus</name>
    <dbReference type="NCBI Taxonomy" id="3046"/>
    <lineage>
        <taxon>Eukaryota</taxon>
        <taxon>Viridiplantae</taxon>
        <taxon>Chlorophyta</taxon>
        <taxon>core chlorophytes</taxon>
        <taxon>Chlorophyceae</taxon>
        <taxon>CS clade</taxon>
        <taxon>Chlamydomonadales</taxon>
        <taxon>Dunaliellaceae</taxon>
        <taxon>Dunaliella</taxon>
    </lineage>
</organism>
<dbReference type="Pfam" id="PF05834">
    <property type="entry name" value="Lycopene_cycl"/>
    <property type="match status" value="1"/>
</dbReference>
<keyword evidence="5" id="KW-0520">NAD</keyword>
<comment type="similarity">
    <text evidence="2">Belongs to the lycopene cyclase family.</text>
</comment>
<evidence type="ECO:0000256" key="7">
    <source>
        <dbReference type="SAM" id="MobiDB-lite"/>
    </source>
</evidence>
<evidence type="ECO:0000256" key="5">
    <source>
        <dbReference type="ARBA" id="ARBA00023027"/>
    </source>
</evidence>
<comment type="caution">
    <text evidence="8">The sequence shown here is derived from an EMBL/GenBank/DDBJ whole genome shotgun (WGS) entry which is preliminary data.</text>
</comment>
<evidence type="ECO:0000313" key="9">
    <source>
        <dbReference type="Proteomes" id="UP000815325"/>
    </source>
</evidence>
<feature type="region of interest" description="Disordered" evidence="7">
    <location>
        <begin position="1"/>
        <end position="21"/>
    </location>
</feature>
<keyword evidence="9" id="KW-1185">Reference proteome</keyword>
<name>A0ABQ7G625_DUNSA</name>
<gene>
    <name evidence="8" type="ORF">DUNSADRAFT_15092</name>
</gene>
<dbReference type="InterPro" id="IPR036188">
    <property type="entry name" value="FAD/NAD-bd_sf"/>
</dbReference>
<dbReference type="EC" id="5.5.1.19" evidence="3"/>
<dbReference type="EMBL" id="MU070084">
    <property type="protein sequence ID" value="KAF5830051.1"/>
    <property type="molecule type" value="Genomic_DNA"/>
</dbReference>